<evidence type="ECO:0000259" key="3">
    <source>
        <dbReference type="PROSITE" id="PS51371"/>
    </source>
</evidence>
<dbReference type="InterPro" id="IPR036457">
    <property type="entry name" value="PPM-type-like_dom_sf"/>
</dbReference>
<keyword evidence="1" id="KW-0378">Hydrolase</keyword>
<dbReference type="InterPro" id="IPR052016">
    <property type="entry name" value="Bact_Sigma-Reg"/>
</dbReference>
<protein>
    <submittedName>
        <fullName evidence="4">SpoIIE family protein phosphatase</fullName>
    </submittedName>
</protein>
<dbReference type="EMBL" id="JAYWTM010000004">
    <property type="protein sequence ID" value="MEC5342381.1"/>
    <property type="molecule type" value="Genomic_DNA"/>
</dbReference>
<dbReference type="SUPFAM" id="SSF54631">
    <property type="entry name" value="CBS-domain pair"/>
    <property type="match status" value="1"/>
</dbReference>
<gene>
    <name evidence="4" type="ORF">VSX58_07135</name>
</gene>
<dbReference type="InterPro" id="IPR046342">
    <property type="entry name" value="CBS_dom_sf"/>
</dbReference>
<dbReference type="Proteomes" id="UP001309705">
    <property type="component" value="Unassembled WGS sequence"/>
</dbReference>
<feature type="domain" description="CBS" evidence="3">
    <location>
        <begin position="16"/>
        <end position="80"/>
    </location>
</feature>
<dbReference type="Pfam" id="PF00571">
    <property type="entry name" value="CBS"/>
    <property type="match status" value="1"/>
</dbReference>
<dbReference type="PANTHER" id="PTHR43156">
    <property type="entry name" value="STAGE II SPORULATION PROTEIN E-RELATED"/>
    <property type="match status" value="1"/>
</dbReference>
<sequence length="414" mass="46546">MTSLTVSREQQYLWGLTTALDLCIPVPVVSPDTDNATVLQLFSKNKELVSLPVVEHGRPFGLISRHIFMSQMSRPFYHELYDKKSCIAFMDKNPLIVDASSSLNDVAEQTVIAGDKSLTDGFIITENEQYIGIGLGIDLIKAVSDTHSQQHQQIMQSIEYARVIQEAMLTTSRRSMSGSLTDWCLVWEPRDCVGGDFYYFKTYPNGWLAVVADCTGHGVPGAFMTLILTSALEQALTLHGPEMPDRLLQSVNRHIKNTLGQRSERLHQSSSNDGCDAILVFCDTTNNTIVWASARMSAFVLKQQTGQLESLAADRMGVGYTDTPYDYSWPCHQLTLDGDDLFFTTTDGLTDQIGGERQTMFGKRRLQALLLRHQEQPMQAFAEQLLQAHMDYQGNQVRRDDLTFWGFRHCSTFT</sequence>
<dbReference type="Pfam" id="PF07228">
    <property type="entry name" value="SpoIIE"/>
    <property type="match status" value="1"/>
</dbReference>
<keyword evidence="2" id="KW-0129">CBS domain</keyword>
<dbReference type="InterPro" id="IPR000644">
    <property type="entry name" value="CBS_dom"/>
</dbReference>
<proteinExistence type="predicted"/>
<evidence type="ECO:0000256" key="2">
    <source>
        <dbReference type="PROSITE-ProRule" id="PRU00703"/>
    </source>
</evidence>
<evidence type="ECO:0000256" key="1">
    <source>
        <dbReference type="ARBA" id="ARBA00022801"/>
    </source>
</evidence>
<dbReference type="SMART" id="SM00331">
    <property type="entry name" value="PP2C_SIG"/>
    <property type="match status" value="1"/>
</dbReference>
<dbReference type="PROSITE" id="PS51371">
    <property type="entry name" value="CBS"/>
    <property type="match status" value="1"/>
</dbReference>
<name>A0ABU6JQ00_9GAMM</name>
<dbReference type="InterPro" id="IPR001932">
    <property type="entry name" value="PPM-type_phosphatase-like_dom"/>
</dbReference>
<dbReference type="CDD" id="cd04598">
    <property type="entry name" value="CBS_pair_GGDEF_EAL"/>
    <property type="match status" value="1"/>
</dbReference>
<dbReference type="SUPFAM" id="SSF81606">
    <property type="entry name" value="PP2C-like"/>
    <property type="match status" value="1"/>
</dbReference>
<accession>A0ABU6JQ00</accession>
<dbReference type="RefSeq" id="WP_327617477.1">
    <property type="nucleotide sequence ID" value="NZ_JAYWTM010000004.1"/>
</dbReference>
<dbReference type="Gene3D" id="3.60.40.10">
    <property type="entry name" value="PPM-type phosphatase domain"/>
    <property type="match status" value="1"/>
</dbReference>
<comment type="caution">
    <text evidence="4">The sequence shown here is derived from an EMBL/GenBank/DDBJ whole genome shotgun (WGS) entry which is preliminary data.</text>
</comment>
<dbReference type="Gene3D" id="3.10.580.10">
    <property type="entry name" value="CBS-domain"/>
    <property type="match status" value="1"/>
</dbReference>
<organism evidence="4 5">
    <name type="scientific">Brenneria populi</name>
    <dbReference type="NCBI Taxonomy" id="1505588"/>
    <lineage>
        <taxon>Bacteria</taxon>
        <taxon>Pseudomonadati</taxon>
        <taxon>Pseudomonadota</taxon>
        <taxon>Gammaproteobacteria</taxon>
        <taxon>Enterobacterales</taxon>
        <taxon>Pectobacteriaceae</taxon>
        <taxon>Brenneria</taxon>
    </lineage>
</organism>
<dbReference type="PANTHER" id="PTHR43156:SF9">
    <property type="entry name" value="HAMP DOMAIN-CONTAINING PROTEIN"/>
    <property type="match status" value="1"/>
</dbReference>
<keyword evidence="5" id="KW-1185">Reference proteome</keyword>
<reference evidence="4 5" key="1">
    <citation type="journal article" date="2017" name="Int. J. Syst. Evol. Microbiol.">
        <title>Brenneria populi subsp. brevivirga subsp. nov. isolated from symptomatic bark of Populus x euramericana canker, and description of Brenneria populi subsp. populi subsp. nov.</title>
        <authorList>
            <person name="Zheng M.H."/>
            <person name="Piao C.G."/>
            <person name="Xue H."/>
            <person name="Guo M.W."/>
            <person name="Li Y."/>
        </authorList>
    </citation>
    <scope>NUCLEOTIDE SEQUENCE [LARGE SCALE GENOMIC DNA]</scope>
    <source>
        <strain evidence="4 5">D9-5</strain>
    </source>
</reference>
<evidence type="ECO:0000313" key="4">
    <source>
        <dbReference type="EMBL" id="MEC5342381.1"/>
    </source>
</evidence>
<evidence type="ECO:0000313" key="5">
    <source>
        <dbReference type="Proteomes" id="UP001309705"/>
    </source>
</evidence>